<name>A0ABS8IIJ5_9NOSO</name>
<proteinExistence type="predicted"/>
<dbReference type="InterPro" id="IPR036195">
    <property type="entry name" value="AbfB_ABD_sf"/>
</dbReference>
<organism evidence="2 3">
    <name type="scientific">Nostoc favosum CHAB5714</name>
    <dbReference type="NCBI Taxonomy" id="2780399"/>
    <lineage>
        <taxon>Bacteria</taxon>
        <taxon>Bacillati</taxon>
        <taxon>Cyanobacteriota</taxon>
        <taxon>Cyanophyceae</taxon>
        <taxon>Nostocales</taxon>
        <taxon>Nostocaceae</taxon>
        <taxon>Nostoc</taxon>
        <taxon>Nostoc favosum</taxon>
    </lineage>
</organism>
<accession>A0ABS8IIJ5</accession>
<feature type="domain" description="Alpha-L-arabinofuranosidase B arabinose-binding" evidence="1">
    <location>
        <begin position="28"/>
        <end position="94"/>
    </location>
</feature>
<protein>
    <submittedName>
        <fullName evidence="2">AbfB domain-containing protein</fullName>
    </submittedName>
</protein>
<evidence type="ECO:0000313" key="2">
    <source>
        <dbReference type="EMBL" id="MCC5603709.1"/>
    </source>
</evidence>
<gene>
    <name evidence="2" type="ORF">LC586_32190</name>
</gene>
<dbReference type="Proteomes" id="UP001199525">
    <property type="component" value="Unassembled WGS sequence"/>
</dbReference>
<keyword evidence="3" id="KW-1185">Reference proteome</keyword>
<dbReference type="RefSeq" id="WP_369010545.1">
    <property type="nucleotide sequence ID" value="NZ_JAIVFQ010000089.1"/>
</dbReference>
<dbReference type="SUPFAM" id="SSF110221">
    <property type="entry name" value="AbfB domain"/>
    <property type="match status" value="1"/>
</dbReference>
<dbReference type="Gene3D" id="2.80.10.50">
    <property type="match status" value="1"/>
</dbReference>
<evidence type="ECO:0000313" key="3">
    <source>
        <dbReference type="Proteomes" id="UP001199525"/>
    </source>
</evidence>
<evidence type="ECO:0000259" key="1">
    <source>
        <dbReference type="Pfam" id="PF05270"/>
    </source>
</evidence>
<sequence>MNKGAIALVFTICKNIHNTRPVVPNKIFRLAPNDNTALFRDDATFCIKPGLASLTNVSFRSYNFPTYYIRHRNFELYIDPYSTNSSFLNDVTFTLVAPFAP</sequence>
<reference evidence="2 3" key="1">
    <citation type="journal article" date="2021" name="Microorganisms">
        <title>Genome Evolution of Filamentous Cyanobacterium Nostoc Species: From Facultative Symbiosis to Free Living.</title>
        <authorList>
            <person name="Huo D."/>
            <person name="Li H."/>
            <person name="Cai F."/>
            <person name="Guo X."/>
            <person name="Qiao Z."/>
            <person name="Wang W."/>
            <person name="Yu G."/>
            <person name="Li R."/>
        </authorList>
    </citation>
    <scope>NUCLEOTIDE SEQUENCE [LARGE SCALE GENOMIC DNA]</scope>
    <source>
        <strain evidence="2 3">CHAB 5714</strain>
    </source>
</reference>
<dbReference type="Pfam" id="PF05270">
    <property type="entry name" value="AbfB"/>
    <property type="match status" value="1"/>
</dbReference>
<dbReference type="InterPro" id="IPR007934">
    <property type="entry name" value="AbfB_ABD"/>
</dbReference>
<comment type="caution">
    <text evidence="2">The sequence shown here is derived from an EMBL/GenBank/DDBJ whole genome shotgun (WGS) entry which is preliminary data.</text>
</comment>
<dbReference type="EMBL" id="JAIVFQ010000089">
    <property type="protein sequence ID" value="MCC5603709.1"/>
    <property type="molecule type" value="Genomic_DNA"/>
</dbReference>